<dbReference type="Proteomes" id="UP001162992">
    <property type="component" value="Chromosome 11"/>
</dbReference>
<name>A0ACC2C7A4_DIPCM</name>
<evidence type="ECO:0000313" key="2">
    <source>
        <dbReference type="Proteomes" id="UP001162992"/>
    </source>
</evidence>
<dbReference type="EMBL" id="CM055102">
    <property type="protein sequence ID" value="KAJ7537871.1"/>
    <property type="molecule type" value="Genomic_DNA"/>
</dbReference>
<comment type="caution">
    <text evidence="1">The sequence shown here is derived from an EMBL/GenBank/DDBJ whole genome shotgun (WGS) entry which is preliminary data.</text>
</comment>
<organism evidence="1 2">
    <name type="scientific">Diphasiastrum complanatum</name>
    <name type="common">Issler's clubmoss</name>
    <name type="synonym">Lycopodium complanatum</name>
    <dbReference type="NCBI Taxonomy" id="34168"/>
    <lineage>
        <taxon>Eukaryota</taxon>
        <taxon>Viridiplantae</taxon>
        <taxon>Streptophyta</taxon>
        <taxon>Embryophyta</taxon>
        <taxon>Tracheophyta</taxon>
        <taxon>Lycopodiopsida</taxon>
        <taxon>Lycopodiales</taxon>
        <taxon>Lycopodiaceae</taxon>
        <taxon>Lycopodioideae</taxon>
        <taxon>Diphasiastrum</taxon>
    </lineage>
</organism>
<reference evidence="2" key="1">
    <citation type="journal article" date="2024" name="Proc. Natl. Acad. Sci. U.S.A.">
        <title>Extraordinary preservation of gene collinearity over three hundred million years revealed in homosporous lycophytes.</title>
        <authorList>
            <person name="Li C."/>
            <person name="Wickell D."/>
            <person name="Kuo L.Y."/>
            <person name="Chen X."/>
            <person name="Nie B."/>
            <person name="Liao X."/>
            <person name="Peng D."/>
            <person name="Ji J."/>
            <person name="Jenkins J."/>
            <person name="Williams M."/>
            <person name="Shu S."/>
            <person name="Plott C."/>
            <person name="Barry K."/>
            <person name="Rajasekar S."/>
            <person name="Grimwood J."/>
            <person name="Han X."/>
            <person name="Sun S."/>
            <person name="Hou Z."/>
            <person name="He W."/>
            <person name="Dai G."/>
            <person name="Sun C."/>
            <person name="Schmutz J."/>
            <person name="Leebens-Mack J.H."/>
            <person name="Li F.W."/>
            <person name="Wang L."/>
        </authorList>
    </citation>
    <scope>NUCLEOTIDE SEQUENCE [LARGE SCALE GENOMIC DNA]</scope>
    <source>
        <strain evidence="2">cv. PW_Plant_1</strain>
    </source>
</reference>
<sequence length="520" mass="58159">MEVYLEGWEAVQRQGQVITERFGCLAQGLGCMLQSHVRSSTALFSLTPILDFTSQQFRVDKEFRWPWPLSNFPLSRCCSGIEQVFFHSGEKKRCSDYNRSFVAWDTSSGVLEVGNRLGQFGVEFGARLGELAGHVSKHISHIHAANESDCRTPAASFEQPGSTDWNTSVDFLNGEDKNDAWASNSMWQEHDDGKQTADDEGFFNPDPQSTLSDVSNEELSALFSMSQGHFQKQNNVTMTTTFDSRTQDIESSVVASGEFCRVEASYGSTSSMNGSSPLLLFQIGPILFVRDTTLLLPVHLSKQHLLWYGFDRKNGVHSVCPAIWTKNRKWLFMSMFCLNYLTCSFMDLQFPNGQLTYIAGDGLAWGTFLPLFGGLFQAQGRYPGESRLSFSCKNKWGTRWVPSIELPEKSVSFGVIQTLAWQRSGMMLRPTLQLSVTPTQGGRSHGWRMELIHSPQERLSWACGCALTSEPCGFATISVGRSKRNGEHIGNSGLVLHLETPLDNFRRASFSIRLNSGIEF</sequence>
<evidence type="ECO:0000313" key="1">
    <source>
        <dbReference type="EMBL" id="KAJ7537871.1"/>
    </source>
</evidence>
<accession>A0ACC2C7A4</accession>
<gene>
    <name evidence="1" type="ORF">O6H91_11G025500</name>
</gene>
<protein>
    <submittedName>
        <fullName evidence="1">Uncharacterized protein</fullName>
    </submittedName>
</protein>
<keyword evidence="2" id="KW-1185">Reference proteome</keyword>
<proteinExistence type="predicted"/>